<dbReference type="EMBL" id="OX458932">
    <property type="protein sequence ID" value="CAI9086278.1"/>
    <property type="molecule type" value="Genomic_DNA"/>
</dbReference>
<proteinExistence type="predicted"/>
<protein>
    <submittedName>
        <fullName evidence="1">Uncharacterized protein</fullName>
    </submittedName>
</protein>
<sequence length="76" mass="8814">MGRWVRYEHGFLVKGSFSTYSVEVREEYLYRLEGEKKELIFKVKKQGTLESFIIAPDKSIALTPQRPLLVSTFSKG</sequence>
<evidence type="ECO:0000313" key="2">
    <source>
        <dbReference type="Proteomes" id="UP001161497"/>
    </source>
</evidence>
<accession>A0ABN8XGB2</accession>
<dbReference type="Proteomes" id="UP001161497">
    <property type="component" value="Chromosome"/>
</dbReference>
<keyword evidence="2" id="KW-1185">Reference proteome</keyword>
<dbReference type="RefSeq" id="WP_009059298.1">
    <property type="nucleotide sequence ID" value="NZ_JAHXRZ010000007.1"/>
</dbReference>
<evidence type="ECO:0000313" key="1">
    <source>
        <dbReference type="EMBL" id="CAI9086278.1"/>
    </source>
</evidence>
<name>A0ABN8XGB2_9BACT</name>
<reference evidence="1" key="1">
    <citation type="submission" date="2023-03" db="EMBL/GenBank/DDBJ databases">
        <authorList>
            <person name="Cremers G."/>
            <person name="Picone N."/>
        </authorList>
    </citation>
    <scope>NUCLEOTIDE SEQUENCE</scope>
    <source>
        <strain evidence="1">Sample_alias</strain>
    </source>
</reference>
<organism evidence="1 2">
    <name type="scientific">Candidatus Methylacidiphilum fumarolicum</name>
    <dbReference type="NCBI Taxonomy" id="591154"/>
    <lineage>
        <taxon>Bacteria</taxon>
        <taxon>Pseudomonadati</taxon>
        <taxon>Verrucomicrobiota</taxon>
        <taxon>Methylacidiphilae</taxon>
        <taxon>Methylacidiphilales</taxon>
        <taxon>Methylacidiphilaceae</taxon>
        <taxon>Methylacidiphilum (ex Ratnadevi et al. 2023)</taxon>
    </lineage>
</organism>
<gene>
    <name evidence="1" type="ORF">MFUM_1956</name>
</gene>